<dbReference type="EMBL" id="MU167258">
    <property type="protein sequence ID" value="KAG0146633.1"/>
    <property type="molecule type" value="Genomic_DNA"/>
</dbReference>
<organism evidence="1 2">
    <name type="scientific">Cronartium quercuum f. sp. fusiforme G11</name>
    <dbReference type="NCBI Taxonomy" id="708437"/>
    <lineage>
        <taxon>Eukaryota</taxon>
        <taxon>Fungi</taxon>
        <taxon>Dikarya</taxon>
        <taxon>Basidiomycota</taxon>
        <taxon>Pucciniomycotina</taxon>
        <taxon>Pucciniomycetes</taxon>
        <taxon>Pucciniales</taxon>
        <taxon>Coleosporiaceae</taxon>
        <taxon>Cronartium</taxon>
    </lineage>
</organism>
<dbReference type="Proteomes" id="UP000886653">
    <property type="component" value="Unassembled WGS sequence"/>
</dbReference>
<keyword evidence="2" id="KW-1185">Reference proteome</keyword>
<comment type="caution">
    <text evidence="1">The sequence shown here is derived from an EMBL/GenBank/DDBJ whole genome shotgun (WGS) entry which is preliminary data.</text>
</comment>
<accession>A0A9P6TDE3</accession>
<reference evidence="1" key="1">
    <citation type="submission" date="2013-11" db="EMBL/GenBank/DDBJ databases">
        <title>Genome sequence of the fusiform rust pathogen reveals effectors for host alternation and coevolution with pine.</title>
        <authorList>
            <consortium name="DOE Joint Genome Institute"/>
            <person name="Smith K."/>
            <person name="Pendleton A."/>
            <person name="Kubisiak T."/>
            <person name="Anderson C."/>
            <person name="Salamov A."/>
            <person name="Aerts A."/>
            <person name="Riley R."/>
            <person name="Clum A."/>
            <person name="Lindquist E."/>
            <person name="Ence D."/>
            <person name="Campbell M."/>
            <person name="Kronenberg Z."/>
            <person name="Feau N."/>
            <person name="Dhillon B."/>
            <person name="Hamelin R."/>
            <person name="Burleigh J."/>
            <person name="Smith J."/>
            <person name="Yandell M."/>
            <person name="Nelson C."/>
            <person name="Grigoriev I."/>
            <person name="Davis J."/>
        </authorList>
    </citation>
    <scope>NUCLEOTIDE SEQUENCE</scope>
    <source>
        <strain evidence="1">G11</strain>
    </source>
</reference>
<evidence type="ECO:0000313" key="1">
    <source>
        <dbReference type="EMBL" id="KAG0146633.1"/>
    </source>
</evidence>
<protein>
    <submittedName>
        <fullName evidence="1">Uncharacterized protein</fullName>
    </submittedName>
</protein>
<dbReference type="AlphaFoldDB" id="A0A9P6TDE3"/>
<gene>
    <name evidence="1" type="ORF">CROQUDRAFT_92458</name>
</gene>
<sequence length="187" mass="20009">MEDYAGLGCWDDVCSQPRVKSFAQDPAAQCSRKYDSLEIQLPEGVVFTTPAMDPESLSAIRVTRASLVGTLAKGVIDRRKPDYRATGVGSRVPADIGTVHEAVVLTDGATASQILEVKTDPSPPTNLGRLNTSDCVSPSLTPPGSDADLEPIEVSEVDVGLESLEPKWDFKFLDFILSFGSHGSADR</sequence>
<name>A0A9P6TDE3_9BASI</name>
<evidence type="ECO:0000313" key="2">
    <source>
        <dbReference type="Proteomes" id="UP000886653"/>
    </source>
</evidence>
<proteinExistence type="predicted"/>